<dbReference type="Pfam" id="PF06831">
    <property type="entry name" value="H2TH"/>
    <property type="match status" value="1"/>
</dbReference>
<sequence>MPEGDTVYRAAHRLNEALAGSTLLRSDFRVPTLATKDLSGARVESARAVGKHLFVDLAGTTGSTLSIHSHLMMDGAWHVYRPGEKWRRPGFTARVVLRTEDVEAVGFDLGILELTADPDAAVAHLGPDLLGPDWDAEAATANLAAQPDRPIGLALLDQRNLAGVGNIYRSELCFLAGVHPETPAGAVDLGGMVATAHGLLQANALHAFRSTTGDRRRGRELWVYGRDRRPCRRCGSGIVRGSLGPARGPAGERVTYRCPRCQPPYTG</sequence>
<reference evidence="16 17" key="1">
    <citation type="submission" date="2018-03" db="EMBL/GenBank/DDBJ databases">
        <title>Characteristics and genome of n-alkane degrading marine bacteria Gordonia iterans isolated from crude oil contaminated in Tae-an, South Korea.</title>
        <authorList>
            <person name="Lee S.-S."/>
            <person name="Kim H."/>
        </authorList>
    </citation>
    <scope>NUCLEOTIDE SEQUENCE [LARGE SCALE GENOMIC DNA]</scope>
    <source>
        <strain evidence="16 17">Co17</strain>
    </source>
</reference>
<keyword evidence="9" id="KW-0234">DNA repair</keyword>
<dbReference type="GO" id="GO:0140078">
    <property type="term" value="F:class I DNA-(apurinic or apyrimidinic site) endonuclease activity"/>
    <property type="evidence" value="ECO:0007669"/>
    <property type="project" value="UniProtKB-EC"/>
</dbReference>
<keyword evidence="10" id="KW-0456">Lyase</keyword>
<dbReference type="SUPFAM" id="SSF81624">
    <property type="entry name" value="N-terminal domain of MutM-like DNA repair proteins"/>
    <property type="match status" value="1"/>
</dbReference>
<dbReference type="AlphaFoldDB" id="A0A2S0KEE7"/>
<evidence type="ECO:0000256" key="1">
    <source>
        <dbReference type="ARBA" id="ARBA00009409"/>
    </source>
</evidence>
<dbReference type="SUPFAM" id="SSF46946">
    <property type="entry name" value="S13-like H2TH domain"/>
    <property type="match status" value="1"/>
</dbReference>
<evidence type="ECO:0000256" key="9">
    <source>
        <dbReference type="ARBA" id="ARBA00023204"/>
    </source>
</evidence>
<dbReference type="SUPFAM" id="SSF57716">
    <property type="entry name" value="Glucocorticoid receptor-like (DNA-binding domain)"/>
    <property type="match status" value="1"/>
</dbReference>
<dbReference type="CDD" id="cd08971">
    <property type="entry name" value="AcNei2_N"/>
    <property type="match status" value="1"/>
</dbReference>
<evidence type="ECO:0000259" key="15">
    <source>
        <dbReference type="PROSITE" id="PS51068"/>
    </source>
</evidence>
<dbReference type="GO" id="GO:0000703">
    <property type="term" value="F:oxidized pyrimidine nucleobase lesion DNA N-glycosylase activity"/>
    <property type="evidence" value="ECO:0007669"/>
    <property type="project" value="TreeGrafter"/>
</dbReference>
<organism evidence="16 17">
    <name type="scientific">Gordonia iterans</name>
    <dbReference type="NCBI Taxonomy" id="1004901"/>
    <lineage>
        <taxon>Bacteria</taxon>
        <taxon>Bacillati</taxon>
        <taxon>Actinomycetota</taxon>
        <taxon>Actinomycetes</taxon>
        <taxon>Mycobacteriales</taxon>
        <taxon>Gordoniaceae</taxon>
        <taxon>Gordonia</taxon>
    </lineage>
</organism>
<accession>A0A2S0KEE7</accession>
<dbReference type="Proteomes" id="UP000239814">
    <property type="component" value="Chromosome"/>
</dbReference>
<name>A0A2S0KEE7_9ACTN</name>
<dbReference type="PROSITE" id="PS51066">
    <property type="entry name" value="ZF_FPG_2"/>
    <property type="match status" value="1"/>
</dbReference>
<dbReference type="InterPro" id="IPR012319">
    <property type="entry name" value="FPG_cat"/>
</dbReference>
<keyword evidence="4" id="KW-0227">DNA damage</keyword>
<keyword evidence="11" id="KW-0511">Multifunctional enzyme</keyword>
<keyword evidence="7" id="KW-0862">Zinc</keyword>
<dbReference type="SMART" id="SM00898">
    <property type="entry name" value="Fapy_DNA_glyco"/>
    <property type="match status" value="1"/>
</dbReference>
<dbReference type="PANTHER" id="PTHR42697:SF1">
    <property type="entry name" value="ENDONUCLEASE 8"/>
    <property type="match status" value="1"/>
</dbReference>
<evidence type="ECO:0000256" key="12">
    <source>
        <dbReference type="ARBA" id="ARBA00023295"/>
    </source>
</evidence>
<dbReference type="InterPro" id="IPR015886">
    <property type="entry name" value="H2TH_FPG"/>
</dbReference>
<keyword evidence="3" id="KW-0479">Metal-binding</keyword>
<keyword evidence="6" id="KW-0378">Hydrolase</keyword>
<dbReference type="EMBL" id="CP027433">
    <property type="protein sequence ID" value="AVM00060.1"/>
    <property type="molecule type" value="Genomic_DNA"/>
</dbReference>
<dbReference type="Pfam" id="PF01149">
    <property type="entry name" value="Fapy_DNA_glyco"/>
    <property type="match status" value="1"/>
</dbReference>
<dbReference type="GO" id="GO:0006284">
    <property type="term" value="P:base-excision repair"/>
    <property type="evidence" value="ECO:0007669"/>
    <property type="project" value="InterPro"/>
</dbReference>
<evidence type="ECO:0000256" key="7">
    <source>
        <dbReference type="ARBA" id="ARBA00022833"/>
    </source>
</evidence>
<proteinExistence type="inferred from homology"/>
<feature type="domain" description="FPG-type" evidence="14">
    <location>
        <begin position="222"/>
        <end position="263"/>
    </location>
</feature>
<dbReference type="Gene3D" id="3.20.190.10">
    <property type="entry name" value="MutM-like, N-terminal"/>
    <property type="match status" value="1"/>
</dbReference>
<dbReference type="KEGG" id="git:C6V83_07025"/>
<evidence type="ECO:0000256" key="8">
    <source>
        <dbReference type="ARBA" id="ARBA00023125"/>
    </source>
</evidence>
<evidence type="ECO:0000256" key="11">
    <source>
        <dbReference type="ARBA" id="ARBA00023268"/>
    </source>
</evidence>
<evidence type="ECO:0000256" key="6">
    <source>
        <dbReference type="ARBA" id="ARBA00022801"/>
    </source>
</evidence>
<dbReference type="RefSeq" id="WP_105941791.1">
    <property type="nucleotide sequence ID" value="NZ_CP027433.1"/>
</dbReference>
<keyword evidence="17" id="KW-1185">Reference proteome</keyword>
<evidence type="ECO:0000313" key="16">
    <source>
        <dbReference type="EMBL" id="AVM00060.1"/>
    </source>
</evidence>
<comment type="similarity">
    <text evidence="1">Belongs to the FPG family.</text>
</comment>
<gene>
    <name evidence="16" type="ORF">C6V83_07025</name>
</gene>
<dbReference type="GO" id="GO:0008270">
    <property type="term" value="F:zinc ion binding"/>
    <property type="evidence" value="ECO:0007669"/>
    <property type="project" value="UniProtKB-KW"/>
</dbReference>
<dbReference type="PANTHER" id="PTHR42697">
    <property type="entry name" value="ENDONUCLEASE 8"/>
    <property type="match status" value="1"/>
</dbReference>
<evidence type="ECO:0000256" key="13">
    <source>
        <dbReference type="PROSITE-ProRule" id="PRU00391"/>
    </source>
</evidence>
<keyword evidence="5 13" id="KW-0863">Zinc-finger</keyword>
<dbReference type="InterPro" id="IPR010979">
    <property type="entry name" value="Ribosomal_uS13-like_H2TH"/>
</dbReference>
<protein>
    <recommendedName>
        <fullName evidence="2">DNA-(apurinic or apyrimidinic site) lyase</fullName>
        <ecNumber evidence="2">4.2.99.18</ecNumber>
    </recommendedName>
</protein>
<evidence type="ECO:0000256" key="4">
    <source>
        <dbReference type="ARBA" id="ARBA00022763"/>
    </source>
</evidence>
<evidence type="ECO:0000256" key="5">
    <source>
        <dbReference type="ARBA" id="ARBA00022771"/>
    </source>
</evidence>
<feature type="domain" description="Formamidopyrimidine-DNA glycosylase catalytic" evidence="15">
    <location>
        <begin position="2"/>
        <end position="106"/>
    </location>
</feature>
<dbReference type="InterPro" id="IPR035937">
    <property type="entry name" value="FPG_N"/>
</dbReference>
<keyword evidence="8" id="KW-0238">DNA-binding</keyword>
<evidence type="ECO:0000256" key="2">
    <source>
        <dbReference type="ARBA" id="ARBA00012720"/>
    </source>
</evidence>
<dbReference type="SMART" id="SM01232">
    <property type="entry name" value="H2TH"/>
    <property type="match status" value="1"/>
</dbReference>
<evidence type="ECO:0000256" key="3">
    <source>
        <dbReference type="ARBA" id="ARBA00022723"/>
    </source>
</evidence>
<evidence type="ECO:0000259" key="14">
    <source>
        <dbReference type="PROSITE" id="PS51066"/>
    </source>
</evidence>
<dbReference type="GO" id="GO:0003684">
    <property type="term" value="F:damaged DNA binding"/>
    <property type="evidence" value="ECO:0007669"/>
    <property type="project" value="InterPro"/>
</dbReference>
<dbReference type="Gene3D" id="1.10.8.50">
    <property type="match status" value="1"/>
</dbReference>
<dbReference type="OrthoDB" id="9800855at2"/>
<dbReference type="EC" id="4.2.99.18" evidence="2"/>
<evidence type="ECO:0000313" key="17">
    <source>
        <dbReference type="Proteomes" id="UP000239814"/>
    </source>
</evidence>
<dbReference type="PROSITE" id="PS51068">
    <property type="entry name" value="FPG_CAT"/>
    <property type="match status" value="1"/>
</dbReference>
<keyword evidence="12" id="KW-0326">Glycosidase</keyword>
<dbReference type="InterPro" id="IPR000214">
    <property type="entry name" value="Znf_DNA_glyclase/AP_lyase"/>
</dbReference>
<dbReference type="InterPro" id="IPR044090">
    <property type="entry name" value="Nei2_N"/>
</dbReference>
<evidence type="ECO:0000256" key="10">
    <source>
        <dbReference type="ARBA" id="ARBA00023239"/>
    </source>
</evidence>